<comment type="subcellular location">
    <subcellularLocation>
        <location evidence="1">Membrane</location>
        <topology evidence="1">Multi-pass membrane protein</topology>
    </subcellularLocation>
</comment>
<dbReference type="Pfam" id="PF01184">
    <property type="entry name" value="Gpr1_Fun34_YaaH"/>
    <property type="match status" value="1"/>
</dbReference>
<keyword evidence="4 6" id="KW-1133">Transmembrane helix</keyword>
<accession>A0A179ICC4</accession>
<evidence type="ECO:0000256" key="4">
    <source>
        <dbReference type="ARBA" id="ARBA00022989"/>
    </source>
</evidence>
<protein>
    <submittedName>
        <fullName evidence="7">Uncharacterized protein</fullName>
    </submittedName>
</protein>
<reference evidence="7 8" key="1">
    <citation type="submission" date="2016-03" db="EMBL/GenBank/DDBJ databases">
        <title>Fine-scale spatial genetic structure of a fungal parasite of coffee scale insects.</title>
        <authorList>
            <person name="Jackson D."/>
            <person name="Zemenick K.A."/>
            <person name="Malloure B."/>
            <person name="Quandt C.A."/>
            <person name="James T.Y."/>
        </authorList>
    </citation>
    <scope>NUCLEOTIDE SEQUENCE [LARGE SCALE GENOMIC DNA]</scope>
    <source>
        <strain evidence="7 8">UM487</strain>
    </source>
</reference>
<comment type="caution">
    <text evidence="7">The sequence shown here is derived from an EMBL/GenBank/DDBJ whole genome shotgun (WGS) entry which is preliminary data.</text>
</comment>
<evidence type="ECO:0000256" key="6">
    <source>
        <dbReference type="SAM" id="Phobius"/>
    </source>
</evidence>
<evidence type="ECO:0000256" key="3">
    <source>
        <dbReference type="ARBA" id="ARBA00022692"/>
    </source>
</evidence>
<comment type="similarity">
    <text evidence="2">Belongs to the acetate uptake transporter (AceTr) (TC 2.A.96) family.</text>
</comment>
<dbReference type="EMBL" id="LUKN01002411">
    <property type="protein sequence ID" value="OAQ99113.1"/>
    <property type="molecule type" value="Genomic_DNA"/>
</dbReference>
<dbReference type="GO" id="GO:0015123">
    <property type="term" value="F:acetate transmembrane transporter activity"/>
    <property type="evidence" value="ECO:0007669"/>
    <property type="project" value="TreeGrafter"/>
</dbReference>
<keyword evidence="8" id="KW-1185">Reference proteome</keyword>
<organism evidence="7 8">
    <name type="scientific">Cordyceps confragosa</name>
    <name type="common">Lecanicillium lecanii</name>
    <dbReference type="NCBI Taxonomy" id="2714763"/>
    <lineage>
        <taxon>Eukaryota</taxon>
        <taxon>Fungi</taxon>
        <taxon>Dikarya</taxon>
        <taxon>Ascomycota</taxon>
        <taxon>Pezizomycotina</taxon>
        <taxon>Sordariomycetes</taxon>
        <taxon>Hypocreomycetidae</taxon>
        <taxon>Hypocreales</taxon>
        <taxon>Cordycipitaceae</taxon>
        <taxon>Akanthomyces</taxon>
    </lineage>
</organism>
<dbReference type="Proteomes" id="UP000243081">
    <property type="component" value="Unassembled WGS sequence"/>
</dbReference>
<dbReference type="OMA" id="VCATRTN"/>
<evidence type="ECO:0000313" key="7">
    <source>
        <dbReference type="EMBL" id="OAQ99113.1"/>
    </source>
</evidence>
<feature type="transmembrane region" description="Helical" evidence="6">
    <location>
        <begin position="187"/>
        <end position="209"/>
    </location>
</feature>
<dbReference type="AlphaFoldDB" id="A0A179ICC4"/>
<dbReference type="InterPro" id="IPR000791">
    <property type="entry name" value="Gpr1/Fun34/SatP-like"/>
</dbReference>
<dbReference type="PANTHER" id="PTHR31123:SF4">
    <property type="entry name" value="PROTEIN ALCS"/>
    <property type="match status" value="1"/>
</dbReference>
<feature type="transmembrane region" description="Helical" evidence="6">
    <location>
        <begin position="65"/>
        <end position="84"/>
    </location>
</feature>
<evidence type="ECO:0000313" key="8">
    <source>
        <dbReference type="Proteomes" id="UP000243081"/>
    </source>
</evidence>
<feature type="transmembrane region" description="Helical" evidence="6">
    <location>
        <begin position="162"/>
        <end position="180"/>
    </location>
</feature>
<name>A0A179ICC4_CORDF</name>
<proteinExistence type="inferred from homology"/>
<evidence type="ECO:0000256" key="2">
    <source>
        <dbReference type="ARBA" id="ARBA00005587"/>
    </source>
</evidence>
<dbReference type="PANTHER" id="PTHR31123">
    <property type="entry name" value="ACCUMULATION OF DYADS PROTEIN 2-RELATED"/>
    <property type="match status" value="1"/>
</dbReference>
<keyword evidence="3 6" id="KW-0812">Transmembrane</keyword>
<sequence>MSDHSNDNGVVKDSDYAEGHKETLSRFLSAQSIAMTPELSEKLYLSPQNRVKGDLRKTFTNPTPIAIAGFILCPTPLACDLMGWRGAGGNGAVSIPVYYFQGGILMTLGAILEWILGNTSPAIVFGTFGSRLPAPSTRPFPPFRRMRPRASPGLPVWRRKHSTPASLLFIGFLCFVYLICSGRTNIVFFLIFLSLVLAFSLLTGAYWALAKDYAGNAAHAHKLVVSNSSGPMDFTPTAQNWVA</sequence>
<dbReference type="GO" id="GO:0005886">
    <property type="term" value="C:plasma membrane"/>
    <property type="evidence" value="ECO:0007669"/>
    <property type="project" value="TreeGrafter"/>
</dbReference>
<dbReference type="InterPro" id="IPR051633">
    <property type="entry name" value="AceTr"/>
</dbReference>
<dbReference type="OrthoDB" id="3648309at2759"/>
<evidence type="ECO:0000256" key="5">
    <source>
        <dbReference type="ARBA" id="ARBA00023136"/>
    </source>
</evidence>
<evidence type="ECO:0000256" key="1">
    <source>
        <dbReference type="ARBA" id="ARBA00004141"/>
    </source>
</evidence>
<gene>
    <name evidence="7" type="ORF">LLEC1_07806</name>
</gene>
<keyword evidence="5 6" id="KW-0472">Membrane</keyword>
<feature type="transmembrane region" description="Helical" evidence="6">
    <location>
        <begin position="96"/>
        <end position="116"/>
    </location>
</feature>